<gene>
    <name evidence="1" type="ORF">BerOc1_00807</name>
</gene>
<protein>
    <submittedName>
        <fullName evidence="1">Uncharacterized protein</fullName>
    </submittedName>
</protein>
<dbReference type="PROSITE" id="PS51257">
    <property type="entry name" value="PROKAR_LIPOPROTEIN"/>
    <property type="match status" value="1"/>
</dbReference>
<evidence type="ECO:0000313" key="1">
    <source>
        <dbReference type="EMBL" id="OIQ52332.1"/>
    </source>
</evidence>
<name>A0A1J5N2H7_9BACT</name>
<sequence>MKKHLWKRIRSWSPLSAWTACIRVEESGELRFSLFA</sequence>
<proteinExistence type="predicted"/>
<dbReference type="AlphaFoldDB" id="A0A1J5N2H7"/>
<keyword evidence="2" id="KW-1185">Reference proteome</keyword>
<dbReference type="Proteomes" id="UP000181901">
    <property type="component" value="Unassembled WGS sequence"/>
</dbReference>
<organism evidence="1 2">
    <name type="scientific">Pseudodesulfovibrio hydrargyri</name>
    <dbReference type="NCBI Taxonomy" id="2125990"/>
    <lineage>
        <taxon>Bacteria</taxon>
        <taxon>Pseudomonadati</taxon>
        <taxon>Thermodesulfobacteriota</taxon>
        <taxon>Desulfovibrionia</taxon>
        <taxon>Desulfovibrionales</taxon>
        <taxon>Desulfovibrionaceae</taxon>
    </lineage>
</organism>
<accession>A0A1J5N2H7</accession>
<comment type="caution">
    <text evidence="1">The sequence shown here is derived from an EMBL/GenBank/DDBJ whole genome shotgun (WGS) entry which is preliminary data.</text>
</comment>
<dbReference type="EMBL" id="LKAQ01000001">
    <property type="protein sequence ID" value="OIQ52332.1"/>
    <property type="molecule type" value="Genomic_DNA"/>
</dbReference>
<reference evidence="1 2" key="1">
    <citation type="submission" date="2015-09" db="EMBL/GenBank/DDBJ databases">
        <title>Genome of Desulfovibrio dechloracetivorans BerOc1, a mercury methylating strain isolated from highly hydrocarbons and metals contaminated coastal sediments.</title>
        <authorList>
            <person name="Goni Urriza M."/>
            <person name="Gassie C."/>
            <person name="Bouchez O."/>
            <person name="Klopp C."/>
            <person name="Ranchou-Peyruse A."/>
            <person name="Remy G."/>
        </authorList>
    </citation>
    <scope>NUCLEOTIDE SEQUENCE [LARGE SCALE GENOMIC DNA]</scope>
    <source>
        <strain evidence="1 2">BerOc1</strain>
    </source>
</reference>
<evidence type="ECO:0000313" key="2">
    <source>
        <dbReference type="Proteomes" id="UP000181901"/>
    </source>
</evidence>